<dbReference type="Proteomes" id="UP001343257">
    <property type="component" value="Unassembled WGS sequence"/>
</dbReference>
<dbReference type="Pfam" id="PF01345">
    <property type="entry name" value="DUF11"/>
    <property type="match status" value="1"/>
</dbReference>
<organism evidence="2 3">
    <name type="scientific">Paenibacillus chibensis</name>
    <dbReference type="NCBI Taxonomy" id="59846"/>
    <lineage>
        <taxon>Bacteria</taxon>
        <taxon>Bacillati</taxon>
        <taxon>Bacillota</taxon>
        <taxon>Bacilli</taxon>
        <taxon>Bacillales</taxon>
        <taxon>Paenibacillaceae</taxon>
        <taxon>Paenibacillus</taxon>
    </lineage>
</organism>
<reference evidence="2 3" key="1">
    <citation type="submission" date="2023-03" db="EMBL/GenBank/DDBJ databases">
        <title>Bacillus Genome Sequencing.</title>
        <authorList>
            <person name="Dunlap C."/>
        </authorList>
    </citation>
    <scope>NUCLEOTIDE SEQUENCE [LARGE SCALE GENOMIC DNA]</scope>
    <source>
        <strain evidence="2 3">NRS-52</strain>
    </source>
</reference>
<feature type="domain" description="DUF11" evidence="1">
    <location>
        <begin position="157"/>
        <end position="263"/>
    </location>
</feature>
<gene>
    <name evidence="2" type="ORF">P9847_03545</name>
</gene>
<dbReference type="InterPro" id="IPR047589">
    <property type="entry name" value="DUF11_rpt"/>
</dbReference>
<dbReference type="InterPro" id="IPR051172">
    <property type="entry name" value="Chlamydia_OmcB"/>
</dbReference>
<accession>A0ABU6PNE0</accession>
<dbReference type="EMBL" id="JARTLD010000009">
    <property type="protein sequence ID" value="MED5016380.1"/>
    <property type="molecule type" value="Genomic_DNA"/>
</dbReference>
<comment type="caution">
    <text evidence="2">The sequence shown here is derived from an EMBL/GenBank/DDBJ whole genome shotgun (WGS) entry which is preliminary data.</text>
</comment>
<dbReference type="InterPro" id="IPR001434">
    <property type="entry name" value="OmcB-like_DUF11"/>
</dbReference>
<sequence length="543" mass="58272">MVRFQIGDAQGVAYSNILDTPWVGPILRMVKGLSEQQVTLNQPFTVSFTVTNDGNRDAQLTLFDTLPEGLAYIPNSAIVNGAPLPGADPIAGIAVGPVHSLSSVQVMFQAILVSIPASLQLTNTGSAFYSFQSLEGRTITGTILSNEVELSVLPYYVSIVAEVSTSQTFAGDVIMYTLTITNLGNVALNNLVVFIPLPPGVTFVAGSVMIGDIYFPSIDLQNGIPVGTLSPGMSIVIKVRLRVGKMTGSNTFPLQGVVSYDMNTDPISDPANELLVTVIQPEITISKSVDKKRALPGCTLQYSSVIQNVSGFAVEASFKDILPPEIEFVPGSLKVNNRYQEHAKPRDGIFLGTIRPGMSTEVTFEAFVCKIVGSDPVSANNQAAAPFTFRLPDGRVVQQTSLSEHASVEVFAPDIQITAIPAHHVVEPGETLSFHITVTNQGSWAAEVKMLGWIQNKPVFNQGTVTMNEHPVTFNHGFELGSLSPSQSTVIVYTTRVGSDLHHNTEEVTGSFLFAFHSVMDDCTFDGEAESANLTIFVDAGEE</sequence>
<keyword evidence="3" id="KW-1185">Reference proteome</keyword>
<proteinExistence type="predicted"/>
<protein>
    <recommendedName>
        <fullName evidence="1">DUF11 domain-containing protein</fullName>
    </recommendedName>
</protein>
<dbReference type="NCBIfam" id="TIGR01451">
    <property type="entry name" value="B_ant_repeat"/>
    <property type="match status" value="3"/>
</dbReference>
<evidence type="ECO:0000313" key="2">
    <source>
        <dbReference type="EMBL" id="MED5016380.1"/>
    </source>
</evidence>
<dbReference type="PANTHER" id="PTHR34819">
    <property type="entry name" value="LARGE CYSTEINE-RICH PERIPLASMIC PROTEIN OMCB"/>
    <property type="match status" value="1"/>
</dbReference>
<dbReference type="PANTHER" id="PTHR34819:SF3">
    <property type="entry name" value="CELL SURFACE PROTEIN"/>
    <property type="match status" value="1"/>
</dbReference>
<name>A0ABU6PNE0_9BACL</name>
<evidence type="ECO:0000313" key="3">
    <source>
        <dbReference type="Proteomes" id="UP001343257"/>
    </source>
</evidence>
<dbReference type="RefSeq" id="WP_328275436.1">
    <property type="nucleotide sequence ID" value="NZ_JARTLD010000009.1"/>
</dbReference>
<evidence type="ECO:0000259" key="1">
    <source>
        <dbReference type="Pfam" id="PF01345"/>
    </source>
</evidence>